<evidence type="ECO:0000313" key="1">
    <source>
        <dbReference type="EMBL" id="KAE8997418.1"/>
    </source>
</evidence>
<gene>
    <name evidence="1" type="ORF">PF011_g15492</name>
</gene>
<accession>A0A6A3JVY1</accession>
<dbReference type="EMBL" id="QXFW01001055">
    <property type="protein sequence ID" value="KAE8997418.1"/>
    <property type="molecule type" value="Genomic_DNA"/>
</dbReference>
<dbReference type="AlphaFoldDB" id="A0A6A3JVY1"/>
<dbReference type="SUPFAM" id="SSF52540">
    <property type="entry name" value="P-loop containing nucleoside triphosphate hydrolases"/>
    <property type="match status" value="1"/>
</dbReference>
<dbReference type="PANTHER" id="PTHR33129:SF1">
    <property type="entry name" value="ATP-BINDING PROTEIN"/>
    <property type="match status" value="1"/>
</dbReference>
<reference evidence="1 2" key="1">
    <citation type="submission" date="2018-09" db="EMBL/GenBank/DDBJ databases">
        <title>Genomic investigation of the strawberry pathogen Phytophthora fragariae indicates pathogenicity is determined by transcriptional variation in three key races.</title>
        <authorList>
            <person name="Adams T.M."/>
            <person name="Armitage A.D."/>
            <person name="Sobczyk M.K."/>
            <person name="Bates H.J."/>
            <person name="Dunwell J.M."/>
            <person name="Nellist C.F."/>
            <person name="Harrison R.J."/>
        </authorList>
    </citation>
    <scope>NUCLEOTIDE SEQUENCE [LARGE SCALE GENOMIC DNA]</scope>
    <source>
        <strain evidence="1 2">SCRP245</strain>
    </source>
</reference>
<organism evidence="1 2">
    <name type="scientific">Phytophthora fragariae</name>
    <dbReference type="NCBI Taxonomy" id="53985"/>
    <lineage>
        <taxon>Eukaryota</taxon>
        <taxon>Sar</taxon>
        <taxon>Stramenopiles</taxon>
        <taxon>Oomycota</taxon>
        <taxon>Peronosporomycetes</taxon>
        <taxon>Peronosporales</taxon>
        <taxon>Peronosporaceae</taxon>
        <taxon>Phytophthora</taxon>
    </lineage>
</organism>
<comment type="caution">
    <text evidence="1">The sequence shown here is derived from an EMBL/GenBank/DDBJ whole genome shotgun (WGS) entry which is preliminary data.</text>
</comment>
<proteinExistence type="predicted"/>
<dbReference type="Proteomes" id="UP000460718">
    <property type="component" value="Unassembled WGS sequence"/>
</dbReference>
<evidence type="ECO:0000313" key="2">
    <source>
        <dbReference type="Proteomes" id="UP000460718"/>
    </source>
</evidence>
<sequence length="600" mass="67693">MSREQPNKKRKVVDAPEAVEAASKQITELTEELPSLPFAYRYRNGKFFYVRKCYEGYYELVKKMLDDGKPWVTVTGTPGIGKSVFYAYFFNRLREREPNTWIIAISFKRENIAEIAVYKGRGDPEEIDTDVTSETEAAIGKVLKEARANKKVLFLCDGRPTKIWRLNQMVVFTSPNEKWLRAVRKTYSTLFMPLWTFEELREAALLLSLAGPSGVKCISDDDLETRFNTFGGVARECLSVNEADVDLAKWDITEEVKMISDLDELRNAFKGVPSRFYCHRLLHYVPVDVSAMKRRTKLASPFVVELIGKSILASTINNRNMIRMLLDGVPEGASLAGWLFEASAHEALQGGCTLQLRLLENSDTTSKGREVQRELKEVEIAATEAPDVFKMNDLSPKTAKIGPYHKPELKQFESIDSFYLAQMNCDGTDDISTWNIKNDLILFQMTISETHPVNASGIIKVLEKLELLESVKNNPKRVALVFAVPHDIADSFKLQKIVHEEVSDSDPVFAIRGIGKTTTKKLEECSIYKISEPRAAIEMNTLPPKVVSSSALANLKCMRDSSYSDAMAKIPQYVWPLRIPDEAGGVCRRCGRQCACENCE</sequence>
<dbReference type="InterPro" id="IPR052980">
    <property type="entry name" value="Crinkler_effector"/>
</dbReference>
<dbReference type="InterPro" id="IPR027417">
    <property type="entry name" value="P-loop_NTPase"/>
</dbReference>
<protein>
    <submittedName>
        <fullName evidence="1">Uncharacterized protein</fullName>
    </submittedName>
</protein>
<name>A0A6A3JVY1_9STRA</name>
<dbReference type="PANTHER" id="PTHR33129">
    <property type="entry name" value="PROTEIN KINASE DOMAIN-CONTAINING PROTEIN-RELATED"/>
    <property type="match status" value="1"/>
</dbReference>